<dbReference type="Gene3D" id="3.30.565.10">
    <property type="entry name" value="Histidine kinase-like ATPase, C-terminal domain"/>
    <property type="match status" value="1"/>
</dbReference>
<dbReference type="CDD" id="cd16917">
    <property type="entry name" value="HATPase_UhpB-NarQ-NarX-like"/>
    <property type="match status" value="1"/>
</dbReference>
<keyword evidence="7" id="KW-1185">Reference proteome</keyword>
<dbReference type="GO" id="GO:0000155">
    <property type="term" value="F:phosphorelay sensor kinase activity"/>
    <property type="evidence" value="ECO:0007669"/>
    <property type="project" value="InterPro"/>
</dbReference>
<feature type="transmembrane region" description="Helical" evidence="4">
    <location>
        <begin position="67"/>
        <end position="88"/>
    </location>
</feature>
<dbReference type="Gene3D" id="1.20.5.1930">
    <property type="match status" value="1"/>
</dbReference>
<dbReference type="GO" id="GO:0046983">
    <property type="term" value="F:protein dimerization activity"/>
    <property type="evidence" value="ECO:0007669"/>
    <property type="project" value="InterPro"/>
</dbReference>
<keyword evidence="3" id="KW-0902">Two-component regulatory system</keyword>
<comment type="caution">
    <text evidence="6">The sequence shown here is derived from an EMBL/GenBank/DDBJ whole genome shotgun (WGS) entry which is preliminary data.</text>
</comment>
<dbReference type="InterPro" id="IPR036890">
    <property type="entry name" value="HATPase_C_sf"/>
</dbReference>
<evidence type="ECO:0000256" key="4">
    <source>
        <dbReference type="SAM" id="Phobius"/>
    </source>
</evidence>
<dbReference type="SUPFAM" id="SSF55874">
    <property type="entry name" value="ATPase domain of HSP90 chaperone/DNA topoisomerase II/histidine kinase"/>
    <property type="match status" value="1"/>
</dbReference>
<feature type="transmembrane region" description="Helical" evidence="4">
    <location>
        <begin position="34"/>
        <end position="55"/>
    </location>
</feature>
<keyword evidence="4" id="KW-1133">Transmembrane helix</keyword>
<dbReference type="PANTHER" id="PTHR24421">
    <property type="entry name" value="NITRATE/NITRITE SENSOR PROTEIN NARX-RELATED"/>
    <property type="match status" value="1"/>
</dbReference>
<proteinExistence type="predicted"/>
<dbReference type="InterPro" id="IPR050482">
    <property type="entry name" value="Sensor_HK_TwoCompSys"/>
</dbReference>
<dbReference type="PANTHER" id="PTHR24421:SF63">
    <property type="entry name" value="SENSOR HISTIDINE KINASE DESK"/>
    <property type="match status" value="1"/>
</dbReference>
<keyword evidence="1" id="KW-0808">Transferase</keyword>
<protein>
    <submittedName>
        <fullName evidence="6">Sensor histidine kinase</fullName>
    </submittedName>
</protein>
<evidence type="ECO:0000259" key="5">
    <source>
        <dbReference type="Pfam" id="PF07730"/>
    </source>
</evidence>
<dbReference type="OrthoDB" id="5241784at2"/>
<dbReference type="Pfam" id="PF07730">
    <property type="entry name" value="HisKA_3"/>
    <property type="match status" value="1"/>
</dbReference>
<evidence type="ECO:0000256" key="2">
    <source>
        <dbReference type="ARBA" id="ARBA00022777"/>
    </source>
</evidence>
<keyword evidence="4" id="KW-0472">Membrane</keyword>
<dbReference type="GO" id="GO:0016020">
    <property type="term" value="C:membrane"/>
    <property type="evidence" value="ECO:0007669"/>
    <property type="project" value="InterPro"/>
</dbReference>
<evidence type="ECO:0000313" key="6">
    <source>
        <dbReference type="EMBL" id="TDD71330.1"/>
    </source>
</evidence>
<sequence>MGATYLIGRRDKLMSVSMVTRWWEERSALQRFDLYTRGTLYSMLAAEPLVALFIASSSEDLASPAAVAAFAVVVAGHAAIGAVVLRAGMEWYLGRGPWPYRWTVALLLVTACAVAAAVVAFGWDGPPEPGVITGGVTAQLAILMVLGFTVGALAPRLDSRRLVVLAVGIAAGLAAAGFLSGWPRPSAIAAGISALFAYLGGWSAFRASVWMLGVVFELDRSRQVQADLAVAEERLRFARDLHDILGRNLSVIAVKSELAAALARRGRDEAGEEMMAVRDIAQESLREVRDVVRGYREVDLTTELAGARSVLRSAGVATRVVGEVSPLSAEVQAVLGWVAREGTTNVLRHSSASTCVITVGRSDGSVTLTMENDGVRAASDGRGSGPGSGLSGLAERLGDLGGSLSADRLDGDRFLLSARVPSGVMP</sequence>
<dbReference type="RefSeq" id="WP_132102395.1">
    <property type="nucleotide sequence ID" value="NZ_SMLB01000006.1"/>
</dbReference>
<accession>A0A4R5AIK7</accession>
<feature type="transmembrane region" description="Helical" evidence="4">
    <location>
        <begin position="129"/>
        <end position="150"/>
    </location>
</feature>
<keyword evidence="4" id="KW-0812">Transmembrane</keyword>
<dbReference type="InterPro" id="IPR011712">
    <property type="entry name" value="Sig_transdc_His_kin_sub3_dim/P"/>
</dbReference>
<evidence type="ECO:0000256" key="3">
    <source>
        <dbReference type="ARBA" id="ARBA00023012"/>
    </source>
</evidence>
<evidence type="ECO:0000256" key="1">
    <source>
        <dbReference type="ARBA" id="ARBA00022679"/>
    </source>
</evidence>
<feature type="transmembrane region" description="Helical" evidence="4">
    <location>
        <begin position="188"/>
        <end position="216"/>
    </location>
</feature>
<dbReference type="EMBL" id="SMLB01000006">
    <property type="protein sequence ID" value="TDD71330.1"/>
    <property type="molecule type" value="Genomic_DNA"/>
</dbReference>
<feature type="transmembrane region" description="Helical" evidence="4">
    <location>
        <begin position="100"/>
        <end position="123"/>
    </location>
</feature>
<gene>
    <name evidence="6" type="ORF">E1262_06925</name>
</gene>
<keyword evidence="2 6" id="KW-0418">Kinase</keyword>
<dbReference type="AlphaFoldDB" id="A0A4R5AIK7"/>
<evidence type="ECO:0000313" key="7">
    <source>
        <dbReference type="Proteomes" id="UP000295217"/>
    </source>
</evidence>
<name>A0A4R5AIK7_9ACTN</name>
<feature type="domain" description="Signal transduction histidine kinase subgroup 3 dimerisation and phosphoacceptor" evidence="5">
    <location>
        <begin position="233"/>
        <end position="300"/>
    </location>
</feature>
<dbReference type="Proteomes" id="UP000295217">
    <property type="component" value="Unassembled WGS sequence"/>
</dbReference>
<organism evidence="6 7">
    <name type="scientific">Jiangella aurantiaca</name>
    <dbReference type="NCBI Taxonomy" id="2530373"/>
    <lineage>
        <taxon>Bacteria</taxon>
        <taxon>Bacillati</taxon>
        <taxon>Actinomycetota</taxon>
        <taxon>Actinomycetes</taxon>
        <taxon>Jiangellales</taxon>
        <taxon>Jiangellaceae</taxon>
        <taxon>Jiangella</taxon>
    </lineage>
</organism>
<reference evidence="6 7" key="1">
    <citation type="submission" date="2019-02" db="EMBL/GenBank/DDBJ databases">
        <title>Draft genome sequences of novel Actinobacteria.</title>
        <authorList>
            <person name="Sahin N."/>
            <person name="Ay H."/>
            <person name="Saygin H."/>
        </authorList>
    </citation>
    <scope>NUCLEOTIDE SEQUENCE [LARGE SCALE GENOMIC DNA]</scope>
    <source>
        <strain evidence="6 7">8K307</strain>
    </source>
</reference>
<feature type="transmembrane region" description="Helical" evidence="4">
    <location>
        <begin position="162"/>
        <end position="182"/>
    </location>
</feature>